<gene>
    <name evidence="3" type="ORF">GRI65_11815</name>
</gene>
<dbReference type="AlphaFoldDB" id="A0A845B079"/>
<dbReference type="OrthoDB" id="9800698at2"/>
<dbReference type="SMART" id="SM00028">
    <property type="entry name" value="TPR"/>
    <property type="match status" value="5"/>
</dbReference>
<dbReference type="InterPro" id="IPR027417">
    <property type="entry name" value="P-loop_NTPase"/>
</dbReference>
<evidence type="ECO:0000313" key="3">
    <source>
        <dbReference type="EMBL" id="MXP45133.1"/>
    </source>
</evidence>
<dbReference type="Pfam" id="PF14559">
    <property type="entry name" value="TPR_19"/>
    <property type="match status" value="1"/>
</dbReference>
<keyword evidence="4" id="KW-1185">Reference proteome</keyword>
<dbReference type="RefSeq" id="WP_160756764.1">
    <property type="nucleotide sequence ID" value="NZ_WTYL01000003.1"/>
</dbReference>
<dbReference type="PROSITE" id="PS50005">
    <property type="entry name" value="TPR"/>
    <property type="match status" value="2"/>
</dbReference>
<dbReference type="InterPro" id="IPR019734">
    <property type="entry name" value="TPR_rpt"/>
</dbReference>
<dbReference type="Gene3D" id="1.25.40.10">
    <property type="entry name" value="Tetratricopeptide repeat domain"/>
    <property type="match status" value="1"/>
</dbReference>
<dbReference type="Gene3D" id="3.40.50.300">
    <property type="entry name" value="P-loop containing nucleotide triphosphate hydrolases"/>
    <property type="match status" value="1"/>
</dbReference>
<reference evidence="3 4" key="1">
    <citation type="submission" date="2019-12" db="EMBL/GenBank/DDBJ databases">
        <title>Genomic-based taxomic classification of the family Erythrobacteraceae.</title>
        <authorList>
            <person name="Xu L."/>
        </authorList>
    </citation>
    <scope>NUCLEOTIDE SEQUENCE [LARGE SCALE GENOMIC DNA]</scope>
    <source>
        <strain evidence="3 4">KCTC 42453</strain>
    </source>
</reference>
<evidence type="ECO:0000256" key="1">
    <source>
        <dbReference type="PROSITE-ProRule" id="PRU00339"/>
    </source>
</evidence>
<name>A0A845B079_9SPHN</name>
<dbReference type="PROSITE" id="PS50293">
    <property type="entry name" value="TPR_REGION"/>
    <property type="match status" value="1"/>
</dbReference>
<sequence length="627" mass="70036">MTDSTSTLNQPPRQLIAAMERLSMADNSGALEIAEAGAASAADRAPYHAVASLAALRLGLPARAIPHLEALIAINPADHPSRVNLARALLETGRAEDALRIADGAAHPDLARIDGYIRQQANDLEAAAAAYRRAIAADPDDLASWNNLGNILARTGDHDGAIEAFERAISIAPSEVSIYLNLADVLNTAERYRPRLTALLDAHRIAPDNQRVLIELGITHARLDEPEAAIARLEEAIALPGDNSDGYIELGVIYESLNRVDDLANLVERVEDRKMGAETAFLSAWLARRQDRFEDAAAFAEKIPESIHPMRRFHLVGGIADRLGDADAAFSAFTRMNEEALAATPPAAGLTYREQLQETMSGWTDSWAQGWNDVDVPQEPRDPVFLVGFPRSGTTLLDTMLMGQPGLSVLEERPMTARTRRLVGEDDIAALTPGRIGELRAAYFEFAREYGWDDTRWLVDKHPLNMDRIPFIHRLFPNAKIIMAERHPYDVVFSCFMANFQMNFAMRSFTSLQEAALTYDTVFSAWECSLQLFPVDVHRVRYERLVVGPQTELSPLLEWLDLDWDDQLLDHTATARTRGRVRTASYSQIGEELYSRARYRWRRYADHLSPVMPILRPWAEKMGYETE</sequence>
<feature type="domain" description="Cytochrome c-type biogenesis protein H TPR" evidence="2">
    <location>
        <begin position="121"/>
        <end position="239"/>
    </location>
</feature>
<evidence type="ECO:0000259" key="2">
    <source>
        <dbReference type="Pfam" id="PF23914"/>
    </source>
</evidence>
<dbReference type="PANTHER" id="PTHR12558:SF13">
    <property type="entry name" value="CELL DIVISION CYCLE PROTEIN 27 HOMOLOG"/>
    <property type="match status" value="1"/>
</dbReference>
<comment type="caution">
    <text evidence="3">The sequence shown here is derived from an EMBL/GenBank/DDBJ whole genome shotgun (WGS) entry which is preliminary data.</text>
</comment>
<dbReference type="Pfam" id="PF23914">
    <property type="entry name" value="TPR_CcmH_CycH"/>
    <property type="match status" value="1"/>
</dbReference>
<accession>A0A845B079</accession>
<organism evidence="3 4">
    <name type="scientific">Allopontixanthobacter sediminis</name>
    <dbReference type="NCBI Taxonomy" id="1689985"/>
    <lineage>
        <taxon>Bacteria</taxon>
        <taxon>Pseudomonadati</taxon>
        <taxon>Pseudomonadota</taxon>
        <taxon>Alphaproteobacteria</taxon>
        <taxon>Sphingomonadales</taxon>
        <taxon>Erythrobacteraceae</taxon>
        <taxon>Allopontixanthobacter</taxon>
    </lineage>
</organism>
<dbReference type="Proteomes" id="UP000431922">
    <property type="component" value="Unassembled WGS sequence"/>
</dbReference>
<dbReference type="InterPro" id="IPR056413">
    <property type="entry name" value="TPR_CcmH_CycH"/>
</dbReference>
<dbReference type="EMBL" id="WTYL01000003">
    <property type="protein sequence ID" value="MXP45133.1"/>
    <property type="molecule type" value="Genomic_DNA"/>
</dbReference>
<dbReference type="SUPFAM" id="SSF48452">
    <property type="entry name" value="TPR-like"/>
    <property type="match status" value="2"/>
</dbReference>
<evidence type="ECO:0000313" key="4">
    <source>
        <dbReference type="Proteomes" id="UP000431922"/>
    </source>
</evidence>
<dbReference type="Pfam" id="PF13469">
    <property type="entry name" value="Sulfotransfer_3"/>
    <property type="match status" value="1"/>
</dbReference>
<feature type="repeat" description="TPR" evidence="1">
    <location>
        <begin position="108"/>
        <end position="141"/>
    </location>
</feature>
<dbReference type="PANTHER" id="PTHR12558">
    <property type="entry name" value="CELL DIVISION CYCLE 16,23,27"/>
    <property type="match status" value="1"/>
</dbReference>
<dbReference type="InterPro" id="IPR011990">
    <property type="entry name" value="TPR-like_helical_dom_sf"/>
</dbReference>
<protein>
    <submittedName>
        <fullName evidence="3">Tetratricopeptide repeat protein</fullName>
    </submittedName>
</protein>
<dbReference type="SUPFAM" id="SSF52540">
    <property type="entry name" value="P-loop containing nucleoside triphosphate hydrolases"/>
    <property type="match status" value="1"/>
</dbReference>
<proteinExistence type="predicted"/>
<keyword evidence="1" id="KW-0802">TPR repeat</keyword>
<feature type="repeat" description="TPR" evidence="1">
    <location>
        <begin position="142"/>
        <end position="175"/>
    </location>
</feature>